<feature type="domain" description="Ig-like" evidence="11">
    <location>
        <begin position="346"/>
        <end position="422"/>
    </location>
</feature>
<dbReference type="InterPro" id="IPR036179">
    <property type="entry name" value="Ig-like_dom_sf"/>
</dbReference>
<dbReference type="InterPro" id="IPR003598">
    <property type="entry name" value="Ig_sub2"/>
</dbReference>
<evidence type="ECO:0000313" key="13">
    <source>
        <dbReference type="Proteomes" id="UP000494106"/>
    </source>
</evidence>
<evidence type="ECO:0000256" key="5">
    <source>
        <dbReference type="ARBA" id="ARBA00022889"/>
    </source>
</evidence>
<comment type="caution">
    <text evidence="12">The sequence shown here is derived from an EMBL/GenBank/DDBJ whole genome shotgun (WGS) entry which is preliminary data.</text>
</comment>
<dbReference type="InterPro" id="IPR013098">
    <property type="entry name" value="Ig_I-set"/>
</dbReference>
<dbReference type="PROSITE" id="PS50835">
    <property type="entry name" value="IG_LIKE"/>
    <property type="match status" value="7"/>
</dbReference>
<evidence type="ECO:0000256" key="6">
    <source>
        <dbReference type="ARBA" id="ARBA00022989"/>
    </source>
</evidence>
<dbReference type="GO" id="GO:0007155">
    <property type="term" value="P:cell adhesion"/>
    <property type="evidence" value="ECO:0007669"/>
    <property type="project" value="UniProtKB-KW"/>
</dbReference>
<feature type="domain" description="Ig-like" evidence="11">
    <location>
        <begin position="624"/>
        <end position="682"/>
    </location>
</feature>
<dbReference type="Proteomes" id="UP000494106">
    <property type="component" value="Unassembled WGS sequence"/>
</dbReference>
<dbReference type="InterPro" id="IPR007110">
    <property type="entry name" value="Ig-like_dom"/>
</dbReference>
<evidence type="ECO:0000256" key="1">
    <source>
        <dbReference type="ARBA" id="ARBA00004167"/>
    </source>
</evidence>
<organism evidence="12 13">
    <name type="scientific">Arctia plantaginis</name>
    <name type="common">Wood tiger moth</name>
    <name type="synonym">Phalaena plantaginis</name>
    <dbReference type="NCBI Taxonomy" id="874455"/>
    <lineage>
        <taxon>Eukaryota</taxon>
        <taxon>Metazoa</taxon>
        <taxon>Ecdysozoa</taxon>
        <taxon>Arthropoda</taxon>
        <taxon>Hexapoda</taxon>
        <taxon>Insecta</taxon>
        <taxon>Pterygota</taxon>
        <taxon>Neoptera</taxon>
        <taxon>Endopterygota</taxon>
        <taxon>Lepidoptera</taxon>
        <taxon>Glossata</taxon>
        <taxon>Ditrysia</taxon>
        <taxon>Noctuoidea</taxon>
        <taxon>Erebidae</taxon>
        <taxon>Arctiinae</taxon>
        <taxon>Arctia</taxon>
    </lineage>
</organism>
<keyword evidence="4" id="KW-0677">Repeat</keyword>
<keyword evidence="9" id="KW-0393">Immunoglobulin domain</keyword>
<dbReference type="Pfam" id="PF07679">
    <property type="entry name" value="I-set"/>
    <property type="match status" value="1"/>
</dbReference>
<dbReference type="PANTHER" id="PTHR10075">
    <property type="entry name" value="BASIGIN RELATED"/>
    <property type="match status" value="1"/>
</dbReference>
<feature type="domain" description="Ig-like" evidence="11">
    <location>
        <begin position="119"/>
        <end position="240"/>
    </location>
</feature>
<dbReference type="EMBL" id="CADEBC010000586">
    <property type="protein sequence ID" value="CAB3256151.1"/>
    <property type="molecule type" value="Genomic_DNA"/>
</dbReference>
<accession>A0A8S1B3G9</accession>
<keyword evidence="7" id="KW-0472">Membrane</keyword>
<evidence type="ECO:0000259" key="11">
    <source>
        <dbReference type="PROSITE" id="PS50835"/>
    </source>
</evidence>
<dbReference type="InterPro" id="IPR003599">
    <property type="entry name" value="Ig_sub"/>
</dbReference>
<sequence length="682" mass="72008">MGALTWHLLFASLLTACWGELSMLGPSLVVEPDARVQYAAARGVIVRCAARGHPPPTVTWLADDGTTLRDIPSVKRIHSNGTLEMLPTSGGYQVSAATVRCRAVNAHGVALSRDVSLQPVVDNGWDVVVSAPTAVLGGVGAVTCAATSQAALVRPALWYRADTVLHIDAPNPSIYDVSASIKFFTVINTFNIGSKNSRHIVAGNTLLIRDVAASDAGAYGCLARHALTATTKRARPAHLTVTPTSANSAPRLVSPGAELRLPAGHDVCLPCVATDLKQPHYTWYRELNGRLEPVGSESPASWSWAGGAAQCLRRVTGASTGLWICKAYNVYGDATAHITLNVQDALTVTVEPTVLVADTGSTARFTCSSSDSGAALSWLHNGAPVAAGAELSLRGVARSHRGVYQCVARRGTDSSQAAAELRLGVRFDGNVNLLDSAPELHYTFIEQALRPGGSVSLRCAASASPPPRFSWLLDDQPLDQYFISSETSLTGDVVSVLNMSAVTPGDGGRYTCRAHNERGHAQHSARLNIYGPPSIRALGPVRVVAGANATIYCPYAGYPISSISWWRRGASVAVGGAGRVSARGSELRLAPALPADAGHYACAVAAPQGPAARRDIDIQVRNPPKISPFMFSSELTEGSSVQVLCGVSSGDKPMYFSWLKDEAPLPANLQVFNKDNEIRCVL</sequence>
<dbReference type="Pfam" id="PF13927">
    <property type="entry name" value="Ig_3"/>
    <property type="match status" value="2"/>
</dbReference>
<keyword evidence="5" id="KW-0130">Cell adhesion</keyword>
<protein>
    <recommendedName>
        <fullName evidence="11">Ig-like domain-containing protein</fullName>
    </recommendedName>
</protein>
<dbReference type="InterPro" id="IPR013783">
    <property type="entry name" value="Ig-like_fold"/>
</dbReference>
<keyword evidence="6" id="KW-1133">Transmembrane helix</keyword>
<keyword evidence="2" id="KW-0812">Transmembrane</keyword>
<dbReference type="AlphaFoldDB" id="A0A8S1B3G9"/>
<evidence type="ECO:0000256" key="10">
    <source>
        <dbReference type="SAM" id="SignalP"/>
    </source>
</evidence>
<dbReference type="SUPFAM" id="SSF48726">
    <property type="entry name" value="Immunoglobulin"/>
    <property type="match status" value="6"/>
</dbReference>
<feature type="domain" description="Ig-like" evidence="11">
    <location>
        <begin position="533"/>
        <end position="617"/>
    </location>
</feature>
<reference evidence="12 13" key="1">
    <citation type="submission" date="2020-04" db="EMBL/GenBank/DDBJ databases">
        <authorList>
            <person name="Wallbank WR R."/>
            <person name="Pardo Diaz C."/>
            <person name="Kozak K."/>
            <person name="Martin S."/>
            <person name="Jiggins C."/>
            <person name="Moest M."/>
            <person name="Warren A I."/>
            <person name="Byers J.R.P. K."/>
            <person name="Montejo-Kovacevich G."/>
            <person name="Yen C E."/>
        </authorList>
    </citation>
    <scope>NUCLEOTIDE SEQUENCE [LARGE SCALE GENOMIC DNA]</scope>
</reference>
<dbReference type="GO" id="GO:0048812">
    <property type="term" value="P:neuron projection morphogenesis"/>
    <property type="evidence" value="ECO:0007669"/>
    <property type="project" value="UniProtKB-ARBA"/>
</dbReference>
<comment type="subcellular location">
    <subcellularLocation>
        <location evidence="1">Membrane</location>
        <topology evidence="1">Single-pass membrane protein</topology>
    </subcellularLocation>
</comment>
<evidence type="ECO:0000256" key="4">
    <source>
        <dbReference type="ARBA" id="ARBA00022737"/>
    </source>
</evidence>
<name>A0A8S1B3G9_ARCPL</name>
<proteinExistence type="predicted"/>
<feature type="domain" description="Ig-like" evidence="11">
    <location>
        <begin position="438"/>
        <end position="528"/>
    </location>
</feature>
<dbReference type="PANTHER" id="PTHR10075:SF100">
    <property type="entry name" value="FASCICLIN-2"/>
    <property type="match status" value="1"/>
</dbReference>
<keyword evidence="3 10" id="KW-0732">Signal</keyword>
<dbReference type="GO" id="GO:0016020">
    <property type="term" value="C:membrane"/>
    <property type="evidence" value="ECO:0007669"/>
    <property type="project" value="UniProtKB-SubCell"/>
</dbReference>
<gene>
    <name evidence="12" type="ORF">APLA_LOCUS15199</name>
</gene>
<keyword evidence="13" id="KW-1185">Reference proteome</keyword>
<feature type="domain" description="Ig-like" evidence="11">
    <location>
        <begin position="26"/>
        <end position="116"/>
    </location>
</feature>
<evidence type="ECO:0000256" key="3">
    <source>
        <dbReference type="ARBA" id="ARBA00022729"/>
    </source>
</evidence>
<dbReference type="SMART" id="SM00409">
    <property type="entry name" value="IG"/>
    <property type="match status" value="5"/>
</dbReference>
<dbReference type="Gene3D" id="2.60.40.10">
    <property type="entry name" value="Immunoglobulins"/>
    <property type="match status" value="7"/>
</dbReference>
<evidence type="ECO:0000313" key="12">
    <source>
        <dbReference type="EMBL" id="CAB3256151.1"/>
    </source>
</evidence>
<evidence type="ECO:0000256" key="8">
    <source>
        <dbReference type="ARBA" id="ARBA00023157"/>
    </source>
</evidence>
<feature type="domain" description="Ig-like" evidence="11">
    <location>
        <begin position="250"/>
        <end position="341"/>
    </location>
</feature>
<feature type="chain" id="PRO_5035900353" description="Ig-like domain-containing protein" evidence="10">
    <location>
        <begin position="20"/>
        <end position="682"/>
    </location>
</feature>
<feature type="signal peptide" evidence="10">
    <location>
        <begin position="1"/>
        <end position="19"/>
    </location>
</feature>
<evidence type="ECO:0000256" key="9">
    <source>
        <dbReference type="ARBA" id="ARBA00023319"/>
    </source>
</evidence>
<dbReference type="SMART" id="SM00408">
    <property type="entry name" value="IGc2"/>
    <property type="match status" value="6"/>
</dbReference>
<keyword evidence="8" id="KW-1015">Disulfide bond</keyword>
<dbReference type="OrthoDB" id="6429135at2759"/>
<evidence type="ECO:0000256" key="2">
    <source>
        <dbReference type="ARBA" id="ARBA00022692"/>
    </source>
</evidence>
<dbReference type="FunFam" id="2.60.40.10:FF:000017">
    <property type="entry name" value="Down syndrome cell adhesion molecule b"/>
    <property type="match status" value="1"/>
</dbReference>
<evidence type="ECO:0000256" key="7">
    <source>
        <dbReference type="ARBA" id="ARBA00023136"/>
    </source>
</evidence>